<dbReference type="AlphaFoldDB" id="A0A7J4XEH6"/>
<protein>
    <recommendedName>
        <fullName evidence="3">Bacteriocin-protection protein, YdeI/OmpD-associated family</fullName>
    </recommendedName>
</protein>
<sequence>MDDKELIFETRALFREWLENAGTTSDGIWLVFAKTNTLKTLSAHEALEEALCFGWIDGQMQSINENKYRKYFARRREKSNWSDKNKELARKLIQKGLMTPKGMEAVACAKQNGQWDNSKRSTASEEQIRMFRQLIEPHEPAYTNLLAMSDSVQRTYTLFYLDAKSDKTRQTRMEKIIDRLNKNLKPM</sequence>
<dbReference type="Proteomes" id="UP000422221">
    <property type="component" value="Unassembled WGS sequence"/>
</dbReference>
<gene>
    <name evidence="1" type="ORF">F3F73_18810</name>
</gene>
<dbReference type="RefSeq" id="WP_130059622.1">
    <property type="nucleotide sequence ID" value="NZ_CP072243.1"/>
</dbReference>
<organism evidence="1 2">
    <name type="scientific">Bacteroides salyersiae</name>
    <dbReference type="NCBI Taxonomy" id="291644"/>
    <lineage>
        <taxon>Bacteria</taxon>
        <taxon>Pseudomonadati</taxon>
        <taxon>Bacteroidota</taxon>
        <taxon>Bacteroidia</taxon>
        <taxon>Bacteroidales</taxon>
        <taxon>Bacteroidaceae</taxon>
        <taxon>Bacteroides</taxon>
    </lineage>
</organism>
<accession>A0A7J4XEH6</accession>
<comment type="caution">
    <text evidence="1">The sequence shown here is derived from an EMBL/GenBank/DDBJ whole genome shotgun (WGS) entry which is preliminary data.</text>
</comment>
<evidence type="ECO:0000313" key="1">
    <source>
        <dbReference type="EMBL" id="KAA3759921.1"/>
    </source>
</evidence>
<evidence type="ECO:0008006" key="3">
    <source>
        <dbReference type="Google" id="ProtNLM"/>
    </source>
</evidence>
<proteinExistence type="predicted"/>
<evidence type="ECO:0000313" key="2">
    <source>
        <dbReference type="Proteomes" id="UP000422221"/>
    </source>
</evidence>
<dbReference type="EMBL" id="VWMK01000021">
    <property type="protein sequence ID" value="KAA3759921.1"/>
    <property type="molecule type" value="Genomic_DNA"/>
</dbReference>
<reference evidence="1 2" key="1">
    <citation type="journal article" date="2019" name="Nat. Med.">
        <title>A library of human gut bacterial isolates paired with longitudinal multiomics data enables mechanistic microbiome research.</title>
        <authorList>
            <person name="Poyet M."/>
            <person name="Groussin M."/>
            <person name="Gibbons S.M."/>
            <person name="Avila-Pacheco J."/>
            <person name="Jiang X."/>
            <person name="Kearney S.M."/>
            <person name="Perrotta A.R."/>
            <person name="Berdy B."/>
            <person name="Zhao S."/>
            <person name="Lieberman T.D."/>
            <person name="Swanson P.K."/>
            <person name="Smith M."/>
            <person name="Roesemann S."/>
            <person name="Alexander J.E."/>
            <person name="Rich S.A."/>
            <person name="Livny J."/>
            <person name="Vlamakis H."/>
            <person name="Clish C."/>
            <person name="Bullock K."/>
            <person name="Deik A."/>
            <person name="Scott J."/>
            <person name="Pierce K.A."/>
            <person name="Xavier R.J."/>
            <person name="Alm E.J."/>
        </authorList>
    </citation>
    <scope>NUCLEOTIDE SEQUENCE [LARGE SCALE GENOMIC DNA]</scope>
    <source>
        <strain evidence="1 2">BIOML-A10</strain>
    </source>
</reference>
<name>A0A7J4XEH6_9BACE</name>